<evidence type="ECO:0000256" key="2">
    <source>
        <dbReference type="ARBA" id="ARBA00023125"/>
    </source>
</evidence>
<feature type="domain" description="HTH merR-type" evidence="5">
    <location>
        <begin position="1"/>
        <end position="70"/>
    </location>
</feature>
<evidence type="ECO:0000256" key="1">
    <source>
        <dbReference type="ARBA" id="ARBA00023015"/>
    </source>
</evidence>
<dbReference type="PANTHER" id="PTHR30204:SF94">
    <property type="entry name" value="HEAVY METAL-DEPENDENT TRANSCRIPTIONAL REGULATOR HI_0293-RELATED"/>
    <property type="match status" value="1"/>
</dbReference>
<keyword evidence="2" id="KW-0238">DNA-binding</keyword>
<name>A0A0M9GMY6_9HYPH</name>
<dbReference type="GO" id="GO:0003700">
    <property type="term" value="F:DNA-binding transcription factor activity"/>
    <property type="evidence" value="ECO:0007669"/>
    <property type="project" value="InterPro"/>
</dbReference>
<feature type="coiled-coil region" evidence="4">
    <location>
        <begin position="82"/>
        <end position="112"/>
    </location>
</feature>
<dbReference type="PRINTS" id="PR00040">
    <property type="entry name" value="HTHMERR"/>
</dbReference>
<dbReference type="SUPFAM" id="SSF46955">
    <property type="entry name" value="Putative DNA-binding domain"/>
    <property type="match status" value="1"/>
</dbReference>
<dbReference type="InterPro" id="IPR000551">
    <property type="entry name" value="MerR-type_HTH_dom"/>
</dbReference>
<evidence type="ECO:0000313" key="6">
    <source>
        <dbReference type="EMBL" id="KPB01560.1"/>
    </source>
</evidence>
<keyword evidence="7" id="KW-1185">Reference proteome</keyword>
<reference evidence="6 7" key="1">
    <citation type="submission" date="2015-01" db="EMBL/GenBank/DDBJ databases">
        <title>Ahrensia donghaiensis sp. nov., a novel dimethylsulphoniopropionate-cleavage bacterium isolated from seawater and emended descriptions of the genus Ahrensia and Ahrensia kielensis.</title>
        <authorList>
            <person name="Liu J."/>
        </authorList>
    </citation>
    <scope>NUCLEOTIDE SEQUENCE [LARGE SCALE GENOMIC DNA]</scope>
    <source>
        <strain evidence="6 7">LZD062</strain>
    </source>
</reference>
<dbReference type="Pfam" id="PF13411">
    <property type="entry name" value="MerR_1"/>
    <property type="match status" value="1"/>
</dbReference>
<keyword evidence="4" id="KW-0175">Coiled coil</keyword>
<dbReference type="GO" id="GO:0003677">
    <property type="term" value="F:DNA binding"/>
    <property type="evidence" value="ECO:0007669"/>
    <property type="project" value="UniProtKB-KW"/>
</dbReference>
<dbReference type="PATRIC" id="fig|1514904.3.peg.481"/>
<proteinExistence type="predicted"/>
<evidence type="ECO:0000256" key="3">
    <source>
        <dbReference type="ARBA" id="ARBA00023163"/>
    </source>
</evidence>
<dbReference type="PROSITE" id="PS00552">
    <property type="entry name" value="HTH_MERR_1"/>
    <property type="match status" value="1"/>
</dbReference>
<comment type="caution">
    <text evidence="6">The sequence shown here is derived from an EMBL/GenBank/DDBJ whole genome shotgun (WGS) entry which is preliminary data.</text>
</comment>
<dbReference type="SMART" id="SM00422">
    <property type="entry name" value="HTH_MERR"/>
    <property type="match status" value="1"/>
</dbReference>
<dbReference type="OrthoDB" id="9802944at2"/>
<protein>
    <submittedName>
        <fullName evidence="6">Transcriptional regulator</fullName>
    </submittedName>
</protein>
<dbReference type="Proteomes" id="UP000038011">
    <property type="component" value="Unassembled WGS sequence"/>
</dbReference>
<accession>A0A0M9GMY6</accession>
<sequence>MFSIGQLSSQAQVKVPTIRYYEDIGLIDPPHRSEGNQRRYEPDALSRLTFIRHARDLGLSIDAIKDLIVLNANPDMPCKEAHVIANQHLKDLQRKITQLQQLSVELTRITQNCNSDTVGHCKVLEALGDHSSCKTDH</sequence>
<dbReference type="InterPro" id="IPR009061">
    <property type="entry name" value="DNA-bd_dom_put_sf"/>
</dbReference>
<keyword evidence="1" id="KW-0805">Transcription regulation</keyword>
<dbReference type="AlphaFoldDB" id="A0A0M9GMY6"/>
<evidence type="ECO:0000313" key="7">
    <source>
        <dbReference type="Proteomes" id="UP000038011"/>
    </source>
</evidence>
<keyword evidence="3" id="KW-0804">Transcription</keyword>
<dbReference type="PANTHER" id="PTHR30204">
    <property type="entry name" value="REDOX-CYCLING DRUG-SENSING TRANSCRIPTIONAL ACTIVATOR SOXR"/>
    <property type="match status" value="1"/>
</dbReference>
<evidence type="ECO:0000256" key="4">
    <source>
        <dbReference type="SAM" id="Coils"/>
    </source>
</evidence>
<gene>
    <name evidence="6" type="ORF">SU32_08320</name>
</gene>
<dbReference type="InterPro" id="IPR047057">
    <property type="entry name" value="MerR_fam"/>
</dbReference>
<evidence type="ECO:0000259" key="5">
    <source>
        <dbReference type="PROSITE" id="PS50937"/>
    </source>
</evidence>
<dbReference type="RefSeq" id="WP_053998876.1">
    <property type="nucleotide sequence ID" value="NZ_JXMU01000010.1"/>
</dbReference>
<dbReference type="EMBL" id="JXMU01000010">
    <property type="protein sequence ID" value="KPB01560.1"/>
    <property type="molecule type" value="Genomic_DNA"/>
</dbReference>
<dbReference type="CDD" id="cd04785">
    <property type="entry name" value="HTH_CadR-PbrR-like"/>
    <property type="match status" value="1"/>
</dbReference>
<organism evidence="6 7">
    <name type="scientific">Ahrensia marina</name>
    <dbReference type="NCBI Taxonomy" id="1514904"/>
    <lineage>
        <taxon>Bacteria</taxon>
        <taxon>Pseudomonadati</taxon>
        <taxon>Pseudomonadota</taxon>
        <taxon>Alphaproteobacteria</taxon>
        <taxon>Hyphomicrobiales</taxon>
        <taxon>Ahrensiaceae</taxon>
        <taxon>Ahrensia</taxon>
    </lineage>
</organism>
<dbReference type="Gene3D" id="1.10.1660.10">
    <property type="match status" value="1"/>
</dbReference>
<dbReference type="STRING" id="1514904.SU32_08320"/>
<dbReference type="PROSITE" id="PS50937">
    <property type="entry name" value="HTH_MERR_2"/>
    <property type="match status" value="1"/>
</dbReference>